<keyword evidence="2" id="KW-0238">DNA-binding</keyword>
<keyword evidence="6" id="KW-0472">Membrane</keyword>
<dbReference type="Gene3D" id="1.10.490.50">
    <property type="entry name" value="Antibiotic binding domain of TipA-like multidrug resistance regulators"/>
    <property type="match status" value="1"/>
</dbReference>
<dbReference type="CDD" id="cd01106">
    <property type="entry name" value="HTH_TipAL-Mta"/>
    <property type="match status" value="1"/>
</dbReference>
<dbReference type="EMBL" id="BAAAYL010000001">
    <property type="protein sequence ID" value="GAA3377242.1"/>
    <property type="molecule type" value="Genomic_DNA"/>
</dbReference>
<feature type="domain" description="HTH merR-type" evidence="7">
    <location>
        <begin position="165"/>
        <end position="234"/>
    </location>
</feature>
<comment type="caution">
    <text evidence="8">The sequence shown here is derived from an EMBL/GenBank/DDBJ whole genome shotgun (WGS) entry which is preliminary data.</text>
</comment>
<dbReference type="SUPFAM" id="SSF103473">
    <property type="entry name" value="MFS general substrate transporter"/>
    <property type="match status" value="1"/>
</dbReference>
<dbReference type="Gene3D" id="1.10.1660.10">
    <property type="match status" value="1"/>
</dbReference>
<feature type="coiled-coil region" evidence="5">
    <location>
        <begin position="240"/>
        <end position="267"/>
    </location>
</feature>
<evidence type="ECO:0000313" key="8">
    <source>
        <dbReference type="EMBL" id="GAA3377242.1"/>
    </source>
</evidence>
<evidence type="ECO:0000256" key="2">
    <source>
        <dbReference type="ARBA" id="ARBA00023125"/>
    </source>
</evidence>
<evidence type="ECO:0000259" key="7">
    <source>
        <dbReference type="PROSITE" id="PS50937"/>
    </source>
</evidence>
<reference evidence="9" key="1">
    <citation type="journal article" date="2019" name="Int. J. Syst. Evol. Microbiol.">
        <title>The Global Catalogue of Microorganisms (GCM) 10K type strain sequencing project: providing services to taxonomists for standard genome sequencing and annotation.</title>
        <authorList>
            <consortium name="The Broad Institute Genomics Platform"/>
            <consortium name="The Broad Institute Genome Sequencing Center for Infectious Disease"/>
            <person name="Wu L."/>
            <person name="Ma J."/>
        </authorList>
    </citation>
    <scope>NUCLEOTIDE SEQUENCE [LARGE SCALE GENOMIC DNA]</scope>
    <source>
        <strain evidence="9">JCM 9651</strain>
    </source>
</reference>
<evidence type="ECO:0000256" key="5">
    <source>
        <dbReference type="SAM" id="Coils"/>
    </source>
</evidence>
<dbReference type="PANTHER" id="PTHR30204:SF90">
    <property type="entry name" value="HTH-TYPE TRANSCRIPTIONAL ACTIVATOR MTA"/>
    <property type="match status" value="1"/>
</dbReference>
<evidence type="ECO:0000256" key="1">
    <source>
        <dbReference type="ARBA" id="ARBA00023015"/>
    </source>
</evidence>
<dbReference type="InterPro" id="IPR012925">
    <property type="entry name" value="TipAS_dom"/>
</dbReference>
<dbReference type="InterPro" id="IPR036259">
    <property type="entry name" value="MFS_trans_sf"/>
</dbReference>
<dbReference type="Pfam" id="PF07739">
    <property type="entry name" value="TipAS"/>
    <property type="match status" value="1"/>
</dbReference>
<dbReference type="InterPro" id="IPR047057">
    <property type="entry name" value="MerR_fam"/>
</dbReference>
<dbReference type="PRINTS" id="PR00040">
    <property type="entry name" value="HTHMERR"/>
</dbReference>
<keyword evidence="6" id="KW-0812">Transmembrane</keyword>
<name>A0ABP6SI87_9ACTN</name>
<keyword evidence="6" id="KW-1133">Transmembrane helix</keyword>
<dbReference type="PROSITE" id="PS50937">
    <property type="entry name" value="HTH_MERR_2"/>
    <property type="match status" value="1"/>
</dbReference>
<evidence type="ECO:0000313" key="9">
    <source>
        <dbReference type="Proteomes" id="UP001499990"/>
    </source>
</evidence>
<feature type="transmembrane region" description="Helical" evidence="6">
    <location>
        <begin position="31"/>
        <end position="51"/>
    </location>
</feature>
<organism evidence="8 9">
    <name type="scientific">Streptomyces sannanensis</name>
    <dbReference type="NCBI Taxonomy" id="285536"/>
    <lineage>
        <taxon>Bacteria</taxon>
        <taxon>Bacillati</taxon>
        <taxon>Actinomycetota</taxon>
        <taxon>Actinomycetes</taxon>
        <taxon>Kitasatosporales</taxon>
        <taxon>Streptomycetaceae</taxon>
        <taxon>Streptomyces</taxon>
    </lineage>
</organism>
<dbReference type="SUPFAM" id="SSF46955">
    <property type="entry name" value="Putative DNA-binding domain"/>
    <property type="match status" value="1"/>
</dbReference>
<proteinExistence type="predicted"/>
<evidence type="ECO:0000256" key="4">
    <source>
        <dbReference type="ARBA" id="ARBA00023163"/>
    </source>
</evidence>
<dbReference type="PROSITE" id="PS00552">
    <property type="entry name" value="HTH_MERR_1"/>
    <property type="match status" value="1"/>
</dbReference>
<dbReference type="Pfam" id="PF13411">
    <property type="entry name" value="MerR_1"/>
    <property type="match status" value="1"/>
</dbReference>
<keyword evidence="3" id="KW-0010">Activator</keyword>
<protein>
    <recommendedName>
        <fullName evidence="7">HTH merR-type domain-containing protein</fullName>
    </recommendedName>
</protein>
<gene>
    <name evidence="8" type="ORF">GCM10020367_52160</name>
</gene>
<dbReference type="Proteomes" id="UP001499990">
    <property type="component" value="Unassembled WGS sequence"/>
</dbReference>
<keyword evidence="1" id="KW-0805">Transcription regulation</keyword>
<dbReference type="Gene3D" id="1.20.1250.20">
    <property type="entry name" value="MFS general substrate transporter like domains"/>
    <property type="match status" value="1"/>
</dbReference>
<sequence length="434" mass="46200">MGSLAFVLAAVGACLLTGLSADSNVRTALVPGFALLSFALGAAFVCATTAAMNGLPHRDMGPASGLVSASHELGAALGVAVISTVAGTGLEGEGAGPVPTGGFGDAFTACAIVAAAVAALGTPLLPAGRPDPGQGPVMAHWGRACLTLTPRQASQCRGTKGDGMSYSVGQVSGFAGVTVRTLHHYDTAGLLTPSDRSPAGYRLYSDADLARLQQILFYRELGFSLEEIGAILEDPHANALDHLRERHRLLTEEIAKLQRLVEVAEQAMEVRQTGVELTPEERFEVFGEVAFDLSYATEAHLKWGRSKGHQEAMARAATHTKADWRQIMTEAAAWRTRLIAAFDSAEDAESDPVIALAEEHRRHITRWFTPCPPEMHCRIADDYVEDARAFALVVPPSEQRPGLARFLHTAVHANAGRLSEESCEDPDHGSRVPR</sequence>
<dbReference type="InterPro" id="IPR036244">
    <property type="entry name" value="TipA-like_antibiotic-bd"/>
</dbReference>
<dbReference type="InterPro" id="IPR009061">
    <property type="entry name" value="DNA-bd_dom_put_sf"/>
</dbReference>
<keyword evidence="5" id="KW-0175">Coiled coil</keyword>
<keyword evidence="4" id="KW-0804">Transcription</keyword>
<keyword evidence="9" id="KW-1185">Reference proteome</keyword>
<evidence type="ECO:0000256" key="3">
    <source>
        <dbReference type="ARBA" id="ARBA00023159"/>
    </source>
</evidence>
<dbReference type="SMART" id="SM00422">
    <property type="entry name" value="HTH_MERR"/>
    <property type="match status" value="1"/>
</dbReference>
<accession>A0ABP6SI87</accession>
<dbReference type="SUPFAM" id="SSF89082">
    <property type="entry name" value="Antibiotic binding domain of TipA-like multidrug resistance regulators"/>
    <property type="match status" value="1"/>
</dbReference>
<dbReference type="InterPro" id="IPR000551">
    <property type="entry name" value="MerR-type_HTH_dom"/>
</dbReference>
<evidence type="ECO:0000256" key="6">
    <source>
        <dbReference type="SAM" id="Phobius"/>
    </source>
</evidence>
<dbReference type="PANTHER" id="PTHR30204">
    <property type="entry name" value="REDOX-CYCLING DRUG-SENSING TRANSCRIPTIONAL ACTIVATOR SOXR"/>
    <property type="match status" value="1"/>
</dbReference>